<dbReference type="GO" id="GO:0016459">
    <property type="term" value="C:myosin complex"/>
    <property type="evidence" value="ECO:0007669"/>
    <property type="project" value="InterPro"/>
</dbReference>
<gene>
    <name evidence="5" type="ORF">XAT740_LOCUS10449</name>
</gene>
<dbReference type="GO" id="GO:0015630">
    <property type="term" value="C:microtubule cytoskeleton"/>
    <property type="evidence" value="ECO:0007669"/>
    <property type="project" value="TreeGrafter"/>
</dbReference>
<dbReference type="PANTHER" id="PTHR23074:SF86">
    <property type="entry name" value="SPASTIN"/>
    <property type="match status" value="1"/>
</dbReference>
<dbReference type="InterPro" id="IPR050304">
    <property type="entry name" value="MT-severing_AAA_ATPase"/>
</dbReference>
<feature type="compositionally biased region" description="Polar residues" evidence="3">
    <location>
        <begin position="791"/>
        <end position="806"/>
    </location>
</feature>
<dbReference type="AlphaFoldDB" id="A0A814CUI9"/>
<evidence type="ECO:0000313" key="5">
    <source>
        <dbReference type="EMBL" id="CAF0947058.1"/>
    </source>
</evidence>
<evidence type="ECO:0000259" key="4">
    <source>
        <dbReference type="PROSITE" id="PS51757"/>
    </source>
</evidence>
<evidence type="ECO:0000256" key="2">
    <source>
        <dbReference type="ARBA" id="ARBA00022840"/>
    </source>
</evidence>
<dbReference type="Gene3D" id="1.20.58.80">
    <property type="entry name" value="Phosphotransferase system, lactose/cellobiose-type IIA subunit"/>
    <property type="match status" value="1"/>
</dbReference>
<proteinExistence type="predicted"/>
<dbReference type="Pfam" id="PF06017">
    <property type="entry name" value="Myosin_TH1"/>
    <property type="match status" value="1"/>
</dbReference>
<sequence length="933" mass="106284">MEMDTLPTVRSDFQSLHNMWKTKVQEEQNLSKPKPGTVRRPPSIIEKESAPQVILQSLPSMDDIFNSKQTVVTPEQLNPINENFVEESTIFDDSEQLPPPPASIVMKDQIQSMITLKQCVAKMFDFNTKTSPFSHGKSTGIHHWHITRHVVRSGLIFARSRRASDSIIPILIRTHIAQQRPRSDSLDSIYMTTPLESLVDYFASDSKISTQKPKAQKKIFIKRTISDSTGCIERNRLNETISQYETLMRHLKNYDKFMSTYPTSTSVPLEHSFTDLEKRISRVEVDLQQDSTRKSSMQSRQTQSLARNAGRTFTDFVMNDLRLPPSAGKSLSNEPQRLNTVHAASQTDLTEMVQKVDSTVDASVVDETKEILQQLDNVLINTEDKKEVPITANGEINVIVVNSPVVNEPKLQKKETPLMQRLFEGKKSIYTPENLEMETMRLTDELKTTFELAKKKCFFPSETILFLKSIVAQYVTKMTKIDRRGYKQHVRILCITNERLYNITKKDPYPKEAVLFADILGIGMTPRKDGLVCIHTRETREDRGDWLFLLDYPCEFVVQLFMAMKRTNNDDHLLKIRPKFQHTRRSLATISDDCIIESRPSDVFRIAFENYEILAIFFSMEGEPYKIQNDHHQKAAEYLRQALECDEQSNNHELAISLYKQGIQELEKALSLPVDSTGDYYEYFIFDLIGFFDRHSYCRVTCMFIDPYYPTMKTLLSEDKLNRKEQPPSSKIHRPTPPRRVTSASSSASANTRSRVLSPASPLTTTTRLTPKLKQAPTRLTNTAKKEASAVINQRKVSTQNSNQRPTLKLPNVEPKLVSYILDEVIENRPHVKFDDIGGQEGAKRALEEAVILPVLRPEMFTGLRAPVRGILLFGPPGNGKTMLAKAVASEAKARFFNISASSLTSKYVGEGEKLVRALFAAARELQPSIIFI</sequence>
<dbReference type="InterPro" id="IPR036181">
    <property type="entry name" value="MIT_dom_sf"/>
</dbReference>
<evidence type="ECO:0000313" key="6">
    <source>
        <dbReference type="Proteomes" id="UP000663828"/>
    </source>
</evidence>
<dbReference type="PANTHER" id="PTHR23074">
    <property type="entry name" value="AAA DOMAIN-CONTAINING"/>
    <property type="match status" value="1"/>
</dbReference>
<keyword evidence="2" id="KW-0067">ATP-binding</keyword>
<dbReference type="InterPro" id="IPR010926">
    <property type="entry name" value="Myosin_TH1"/>
</dbReference>
<dbReference type="Proteomes" id="UP000663828">
    <property type="component" value="Unassembled WGS sequence"/>
</dbReference>
<feature type="region of interest" description="Disordered" evidence="3">
    <location>
        <begin position="790"/>
        <end position="809"/>
    </location>
</feature>
<reference evidence="5" key="1">
    <citation type="submission" date="2021-02" db="EMBL/GenBank/DDBJ databases">
        <authorList>
            <person name="Nowell W R."/>
        </authorList>
    </citation>
    <scope>NUCLEOTIDE SEQUENCE</scope>
</reference>
<organism evidence="5 6">
    <name type="scientific">Adineta ricciae</name>
    <name type="common">Rotifer</name>
    <dbReference type="NCBI Taxonomy" id="249248"/>
    <lineage>
        <taxon>Eukaryota</taxon>
        <taxon>Metazoa</taxon>
        <taxon>Spiralia</taxon>
        <taxon>Gnathifera</taxon>
        <taxon>Rotifera</taxon>
        <taxon>Eurotatoria</taxon>
        <taxon>Bdelloidea</taxon>
        <taxon>Adinetida</taxon>
        <taxon>Adinetidae</taxon>
        <taxon>Adineta</taxon>
    </lineage>
</organism>
<dbReference type="SUPFAM" id="SSF52540">
    <property type="entry name" value="P-loop containing nucleoside triphosphate hydrolases"/>
    <property type="match status" value="1"/>
</dbReference>
<dbReference type="InterPro" id="IPR003959">
    <property type="entry name" value="ATPase_AAA_core"/>
</dbReference>
<feature type="compositionally biased region" description="Low complexity" evidence="3">
    <location>
        <begin position="739"/>
        <end position="755"/>
    </location>
</feature>
<name>A0A814CUI9_ADIRI</name>
<feature type="region of interest" description="Disordered" evidence="3">
    <location>
        <begin position="720"/>
        <end position="767"/>
    </location>
</feature>
<protein>
    <recommendedName>
        <fullName evidence="4">TH1 domain-containing protein</fullName>
    </recommendedName>
</protein>
<dbReference type="InterPro" id="IPR027417">
    <property type="entry name" value="P-loop_NTPase"/>
</dbReference>
<keyword evidence="6" id="KW-1185">Reference proteome</keyword>
<evidence type="ECO:0000256" key="1">
    <source>
        <dbReference type="ARBA" id="ARBA00022741"/>
    </source>
</evidence>
<dbReference type="GO" id="GO:0000226">
    <property type="term" value="P:microtubule cytoskeleton organization"/>
    <property type="evidence" value="ECO:0007669"/>
    <property type="project" value="UniProtKB-ARBA"/>
</dbReference>
<evidence type="ECO:0000256" key="3">
    <source>
        <dbReference type="SAM" id="MobiDB-lite"/>
    </source>
</evidence>
<feature type="region of interest" description="Disordered" evidence="3">
    <location>
        <begin position="24"/>
        <end position="44"/>
    </location>
</feature>
<feature type="non-terminal residue" evidence="5">
    <location>
        <position position="1"/>
    </location>
</feature>
<keyword evidence="1" id="KW-0547">Nucleotide-binding</keyword>
<comment type="caution">
    <text evidence="5">The sequence shown here is derived from an EMBL/GenBank/DDBJ whole genome shotgun (WGS) entry which is preliminary data.</text>
</comment>
<accession>A0A814CUI9</accession>
<feature type="domain" description="TH1" evidence="4">
    <location>
        <begin position="410"/>
        <end position="617"/>
    </location>
</feature>
<dbReference type="EMBL" id="CAJNOR010000557">
    <property type="protein sequence ID" value="CAF0947058.1"/>
    <property type="molecule type" value="Genomic_DNA"/>
</dbReference>
<dbReference type="PROSITE" id="PS51757">
    <property type="entry name" value="TH1"/>
    <property type="match status" value="1"/>
</dbReference>
<dbReference type="GO" id="GO:0005524">
    <property type="term" value="F:ATP binding"/>
    <property type="evidence" value="ECO:0007669"/>
    <property type="project" value="UniProtKB-KW"/>
</dbReference>
<dbReference type="Pfam" id="PF00004">
    <property type="entry name" value="AAA"/>
    <property type="match status" value="1"/>
</dbReference>
<dbReference type="GO" id="GO:0003774">
    <property type="term" value="F:cytoskeletal motor activity"/>
    <property type="evidence" value="ECO:0007669"/>
    <property type="project" value="InterPro"/>
</dbReference>
<dbReference type="GO" id="GO:0016887">
    <property type="term" value="F:ATP hydrolysis activity"/>
    <property type="evidence" value="ECO:0007669"/>
    <property type="project" value="InterPro"/>
</dbReference>
<dbReference type="Gene3D" id="3.40.50.300">
    <property type="entry name" value="P-loop containing nucleotide triphosphate hydrolases"/>
    <property type="match status" value="1"/>
</dbReference>
<dbReference type="SUPFAM" id="SSF116846">
    <property type="entry name" value="MIT domain"/>
    <property type="match status" value="1"/>
</dbReference>